<proteinExistence type="predicted"/>
<dbReference type="STRING" id="194439.CT2053"/>
<organism evidence="1 2">
    <name type="scientific">Chlorobaculum tepidum (strain ATCC 49652 / DSM 12025 / NBRC 103806 / TLS)</name>
    <name type="common">Chlorobium tepidum</name>
    <dbReference type="NCBI Taxonomy" id="194439"/>
    <lineage>
        <taxon>Bacteria</taxon>
        <taxon>Pseudomonadati</taxon>
        <taxon>Chlorobiota</taxon>
        <taxon>Chlorobiia</taxon>
        <taxon>Chlorobiales</taxon>
        <taxon>Chlorobiaceae</taxon>
        <taxon>Chlorobaculum</taxon>
    </lineage>
</organism>
<dbReference type="EMBL" id="AE006470">
    <property type="protein sequence ID" value="AAM73270.1"/>
    <property type="molecule type" value="Genomic_DNA"/>
</dbReference>
<keyword evidence="2" id="KW-1185">Reference proteome</keyword>
<dbReference type="EnsemblBacteria" id="AAM73270">
    <property type="protein sequence ID" value="AAM73270"/>
    <property type="gene ID" value="CT2053"/>
</dbReference>
<gene>
    <name evidence="1" type="ordered locus">CT2053</name>
</gene>
<dbReference type="Proteomes" id="UP000001007">
    <property type="component" value="Chromosome"/>
</dbReference>
<evidence type="ECO:0000313" key="2">
    <source>
        <dbReference type="Proteomes" id="UP000001007"/>
    </source>
</evidence>
<dbReference type="AlphaFoldDB" id="Q8KAU8"/>
<protein>
    <submittedName>
        <fullName evidence="1">Uncharacterized protein</fullName>
    </submittedName>
</protein>
<dbReference type="HOGENOM" id="CLU_2615600_0_0_10"/>
<reference evidence="1 2" key="1">
    <citation type="journal article" date="2002" name="Proc. Natl. Acad. Sci. U.S.A.">
        <title>The complete genome sequence of Chlorobium tepidum TLS, a photosynthetic, anaerobic, green-sulfur bacterium.</title>
        <authorList>
            <person name="Eisen J.A."/>
            <person name="Nelson K.E."/>
            <person name="Paulsen I.T."/>
            <person name="Heidelberg J.F."/>
            <person name="Wu M."/>
            <person name="Dodson R.J."/>
            <person name="Deboy R."/>
            <person name="Gwinn M.L."/>
            <person name="Nelson W.C."/>
            <person name="Haft D.H."/>
            <person name="Hickey E.K."/>
            <person name="Peterson J.D."/>
            <person name="Durkin A.S."/>
            <person name="Kolonay J.L."/>
            <person name="Yang F."/>
            <person name="Holt I."/>
            <person name="Umayam L.A."/>
            <person name="Mason T."/>
            <person name="Brenner M."/>
            <person name="Shea T.P."/>
            <person name="Parksey D."/>
            <person name="Nierman W.C."/>
            <person name="Feldblyum T.V."/>
            <person name="Hansen C.L."/>
            <person name="Craven M.B."/>
            <person name="Radune D."/>
            <person name="Vamathevan J."/>
            <person name="Khouri H."/>
            <person name="White O."/>
            <person name="Gruber T.M."/>
            <person name="Ketchum K.A."/>
            <person name="Venter J.C."/>
            <person name="Tettelin H."/>
            <person name="Bryant D.A."/>
            <person name="Fraser C.M."/>
        </authorList>
    </citation>
    <scope>NUCLEOTIDE SEQUENCE [LARGE SCALE GENOMIC DNA]</scope>
    <source>
        <strain evidence="2">ATCC 49652 / DSM 12025 / NBRC 103806 / TLS</strain>
    </source>
</reference>
<dbReference type="KEGG" id="cte:CT2053"/>
<accession>Q8KAU8</accession>
<name>Q8KAU8_CHLTE</name>
<sequence length="78" mass="9057">MACFHDNEIKLIYFKQLSKRGDVKKSIDNRFCFQDYCRQSGDVWDASAMELQAGNTGVFAFDRFQERWPWSVALAGVI</sequence>
<evidence type="ECO:0000313" key="1">
    <source>
        <dbReference type="EMBL" id="AAM73270.1"/>
    </source>
</evidence>